<evidence type="ECO:0008006" key="4">
    <source>
        <dbReference type="Google" id="ProtNLM"/>
    </source>
</evidence>
<sequence length="239" mass="27088">MAWLESALGAQPSHVPPQQSYNLNVHQAMDQTDILSLVANFAGILTFAFALGASITACYALTANALREIDRLHDEWDNASKEVLLLHRYWHSEKLQGNAELERHLRDMQPSMDALAETALSIYRELKSLQPALEDNQHLFSGLRRRTMWTWRRQDVLDKMAEFGRRRQGLIHMQLGVLLTKSISQSIDSRTQKDLLTTLSVSYGTNFKKSSPLATIMPLNEVNDLNLGTQKLEIGQDTE</sequence>
<gene>
    <name evidence="2" type="ORF">BDV96DRAFT_605794</name>
</gene>
<reference evidence="2" key="1">
    <citation type="journal article" date="2020" name="Stud. Mycol.">
        <title>101 Dothideomycetes genomes: a test case for predicting lifestyles and emergence of pathogens.</title>
        <authorList>
            <person name="Haridas S."/>
            <person name="Albert R."/>
            <person name="Binder M."/>
            <person name="Bloem J."/>
            <person name="Labutti K."/>
            <person name="Salamov A."/>
            <person name="Andreopoulos B."/>
            <person name="Baker S."/>
            <person name="Barry K."/>
            <person name="Bills G."/>
            <person name="Bluhm B."/>
            <person name="Cannon C."/>
            <person name="Castanera R."/>
            <person name="Culley D."/>
            <person name="Daum C."/>
            <person name="Ezra D."/>
            <person name="Gonzalez J."/>
            <person name="Henrissat B."/>
            <person name="Kuo A."/>
            <person name="Liang C."/>
            <person name="Lipzen A."/>
            <person name="Lutzoni F."/>
            <person name="Magnuson J."/>
            <person name="Mondo S."/>
            <person name="Nolan M."/>
            <person name="Ohm R."/>
            <person name="Pangilinan J."/>
            <person name="Park H.-J."/>
            <person name="Ramirez L."/>
            <person name="Alfaro M."/>
            <person name="Sun H."/>
            <person name="Tritt A."/>
            <person name="Yoshinaga Y."/>
            <person name="Zwiers L.-H."/>
            <person name="Turgeon B."/>
            <person name="Goodwin S."/>
            <person name="Spatafora J."/>
            <person name="Crous P."/>
            <person name="Grigoriev I."/>
        </authorList>
    </citation>
    <scope>NUCLEOTIDE SEQUENCE</scope>
    <source>
        <strain evidence="2">CBS 627.86</strain>
    </source>
</reference>
<feature type="transmembrane region" description="Helical" evidence="1">
    <location>
        <begin position="34"/>
        <end position="61"/>
    </location>
</feature>
<evidence type="ECO:0000313" key="3">
    <source>
        <dbReference type="Proteomes" id="UP000799770"/>
    </source>
</evidence>
<dbReference type="AlphaFoldDB" id="A0A6A5YMA1"/>
<dbReference type="Proteomes" id="UP000799770">
    <property type="component" value="Unassembled WGS sequence"/>
</dbReference>
<organism evidence="2 3">
    <name type="scientific">Lophiotrema nucula</name>
    <dbReference type="NCBI Taxonomy" id="690887"/>
    <lineage>
        <taxon>Eukaryota</taxon>
        <taxon>Fungi</taxon>
        <taxon>Dikarya</taxon>
        <taxon>Ascomycota</taxon>
        <taxon>Pezizomycotina</taxon>
        <taxon>Dothideomycetes</taxon>
        <taxon>Pleosporomycetidae</taxon>
        <taxon>Pleosporales</taxon>
        <taxon>Lophiotremataceae</taxon>
        <taxon>Lophiotrema</taxon>
    </lineage>
</organism>
<evidence type="ECO:0000256" key="1">
    <source>
        <dbReference type="SAM" id="Phobius"/>
    </source>
</evidence>
<accession>A0A6A5YMA1</accession>
<proteinExistence type="predicted"/>
<keyword evidence="3" id="KW-1185">Reference proteome</keyword>
<evidence type="ECO:0000313" key="2">
    <source>
        <dbReference type="EMBL" id="KAF2108103.1"/>
    </source>
</evidence>
<keyword evidence="1" id="KW-0472">Membrane</keyword>
<protein>
    <recommendedName>
        <fullName evidence="4">Fungal N-terminal domain-containing protein</fullName>
    </recommendedName>
</protein>
<dbReference type="OrthoDB" id="3933948at2759"/>
<keyword evidence="1" id="KW-0812">Transmembrane</keyword>
<dbReference type="EMBL" id="ML977349">
    <property type="protein sequence ID" value="KAF2108103.1"/>
    <property type="molecule type" value="Genomic_DNA"/>
</dbReference>
<name>A0A6A5YMA1_9PLEO</name>
<keyword evidence="1" id="KW-1133">Transmembrane helix</keyword>